<keyword evidence="2" id="KW-0732">Signal</keyword>
<evidence type="ECO:0000256" key="1">
    <source>
        <dbReference type="PROSITE-ProRule" id="PRU00339"/>
    </source>
</evidence>
<reference evidence="3 4" key="1">
    <citation type="submission" date="2022-01" db="EMBL/GenBank/DDBJ databases">
        <title>Paraglaciecola sp. G1-23.</title>
        <authorList>
            <person name="Jin M.S."/>
            <person name="Han D.M."/>
            <person name="Kim H.M."/>
            <person name="Jeon C.O."/>
        </authorList>
    </citation>
    <scope>NUCLEOTIDE SEQUENCE [LARGE SCALE GENOMIC DNA]</scope>
    <source>
        <strain evidence="3 4">G1-23</strain>
    </source>
</reference>
<dbReference type="SMART" id="SM00028">
    <property type="entry name" value="TPR"/>
    <property type="match status" value="15"/>
</dbReference>
<gene>
    <name evidence="3" type="primary">prsT</name>
    <name evidence="3" type="ORF">L0668_17025</name>
</gene>
<dbReference type="SUPFAM" id="SSF48452">
    <property type="entry name" value="TPR-like"/>
    <property type="match status" value="4"/>
</dbReference>
<keyword evidence="4" id="KW-1185">Reference proteome</keyword>
<dbReference type="PANTHER" id="PTHR12558:SF13">
    <property type="entry name" value="CELL DIVISION CYCLE PROTEIN 27 HOMOLOG"/>
    <property type="match status" value="1"/>
</dbReference>
<dbReference type="PROSITE" id="PS50005">
    <property type="entry name" value="TPR"/>
    <property type="match status" value="5"/>
</dbReference>
<feature type="repeat" description="TPR" evidence="1">
    <location>
        <begin position="194"/>
        <end position="227"/>
    </location>
</feature>
<evidence type="ECO:0000313" key="3">
    <source>
        <dbReference type="EMBL" id="MCF2949824.1"/>
    </source>
</evidence>
<comment type="caution">
    <text evidence="3">The sequence shown here is derived from an EMBL/GenBank/DDBJ whole genome shotgun (WGS) entry which is preliminary data.</text>
</comment>
<dbReference type="PANTHER" id="PTHR12558">
    <property type="entry name" value="CELL DIVISION CYCLE 16,23,27"/>
    <property type="match status" value="1"/>
</dbReference>
<feature type="signal peptide" evidence="2">
    <location>
        <begin position="1"/>
        <end position="23"/>
    </location>
</feature>
<organism evidence="3 4">
    <name type="scientific">Paraglaciecola algarum</name>
    <dbReference type="NCBI Taxonomy" id="3050085"/>
    <lineage>
        <taxon>Bacteria</taxon>
        <taxon>Pseudomonadati</taxon>
        <taxon>Pseudomonadota</taxon>
        <taxon>Gammaproteobacteria</taxon>
        <taxon>Alteromonadales</taxon>
        <taxon>Alteromonadaceae</taxon>
        <taxon>Paraglaciecola</taxon>
    </lineage>
</organism>
<evidence type="ECO:0000256" key="2">
    <source>
        <dbReference type="SAM" id="SignalP"/>
    </source>
</evidence>
<dbReference type="EMBL" id="JAKGAS010000011">
    <property type="protein sequence ID" value="MCF2949824.1"/>
    <property type="molecule type" value="Genomic_DNA"/>
</dbReference>
<evidence type="ECO:0000313" key="4">
    <source>
        <dbReference type="Proteomes" id="UP001521137"/>
    </source>
</evidence>
<dbReference type="Pfam" id="PF13181">
    <property type="entry name" value="TPR_8"/>
    <property type="match status" value="1"/>
</dbReference>
<accession>A0ABS9DDH7</accession>
<feature type="repeat" description="TPR" evidence="1">
    <location>
        <begin position="58"/>
        <end position="91"/>
    </location>
</feature>
<keyword evidence="1" id="KW-0802">TPR repeat</keyword>
<feature type="repeat" description="TPR" evidence="1">
    <location>
        <begin position="160"/>
        <end position="193"/>
    </location>
</feature>
<feature type="repeat" description="TPR" evidence="1">
    <location>
        <begin position="644"/>
        <end position="677"/>
    </location>
</feature>
<dbReference type="NCBIfam" id="TIGR02917">
    <property type="entry name" value="PEP_TPR_lipo"/>
    <property type="match status" value="1"/>
</dbReference>
<dbReference type="Pfam" id="PF14559">
    <property type="entry name" value="TPR_19"/>
    <property type="match status" value="2"/>
</dbReference>
<dbReference type="InterPro" id="IPR019734">
    <property type="entry name" value="TPR_rpt"/>
</dbReference>
<dbReference type="Pfam" id="PF12895">
    <property type="entry name" value="ANAPC3"/>
    <property type="match status" value="1"/>
</dbReference>
<protein>
    <submittedName>
        <fullName evidence="3">PEP-CTERM system TPR-repeat protein PrsT</fullName>
    </submittedName>
</protein>
<feature type="chain" id="PRO_5047134927" evidence="2">
    <location>
        <begin position="24"/>
        <end position="929"/>
    </location>
</feature>
<dbReference type="RefSeq" id="WP_235313923.1">
    <property type="nucleotide sequence ID" value="NZ_JAKGAS010000011.1"/>
</dbReference>
<name>A0ABS9DDH7_9ALTE</name>
<dbReference type="InterPro" id="IPR011990">
    <property type="entry name" value="TPR-like_helical_dom_sf"/>
</dbReference>
<sequence length="929" mass="106670">MICFVKRLIVCCLLVTFSFIARAADPMYEQALQSYQQQKYEESYIYLKNALQNNPKNLPAKLLLGKLFTRNGFYEAAIKEFKQALEYKIDIELVLLPLGNVLLFNEQYQDVIDLGKGYQLSDESKFEWHMLSASAYSNLNKPKMAAQEYQSALALEPNNTRVLNSLAFMYLSNNDLDKAQNFLFSSLKIDPNDERTWHLNGKVSEAQGQIEQALEHYQHALNLYPNDPVIMRSLAYALISANRIDEAKTLAEAIIKQTPDDPFAMLLNSWLLSKSEEEDLATVIIESLNNKLSLVTDEQYKKKDSLLFVKGMTAYIQGNFEQARRSLSQYIKNYSHDINAVSMLVEIYTSMGQNNAAMHLLEGNEQQLIEHLPQALKLADLYLQNGKDFKAEYWLAELRNRYPDDIKIILMSSKALIARQKIDSAIELIIESEKRFPKNASLRLARGMMYMQTAQFDKALVIANSLIEVEKRNPDFWNLQAASSLRLGDYKLSEQAIENVLAINPQHFVGRFNQAMVFTKTEKLNEAKLILQSLVEESPRNANAVFQLALVESKTGELDKAIQRLEDLSIIQSGNHKVSKLLLDLYTKNQQHADALNKIRKITREFPLDPEFAIRKAEILIANRKVVEAKDQLTKLYNLWLNDPEKLYRLSSMQQSVEDFEGASETLQKALSFLPRHLLLNLEYARLNLQLGDIDSALSVSQDMQKQYGENANILLLVGDIHLEKQELELAQKSYLQAARLQPNFQLPVLKLYELARRNINAKEFHQFIVELVNSNPENKWQRKLLADHLINIGEWQKAEPHYQKLLTYDGLSNNAGILNNLANIYFEKNIQQAHTYAKKALNSAPDNYSVLDTYGWILVKLQRYEDALGYLRQAHAIESKDPSNRYHIAYTLHKLGRLKEAKAEITDILNNYSEFPEKIEAEKLSSLM</sequence>
<dbReference type="InterPro" id="IPR014266">
    <property type="entry name" value="PEP-CTERM_TPR_PrsT"/>
</dbReference>
<dbReference type="Gene3D" id="1.25.40.10">
    <property type="entry name" value="Tetratricopeptide repeat domain"/>
    <property type="match status" value="4"/>
</dbReference>
<dbReference type="Proteomes" id="UP001521137">
    <property type="component" value="Unassembled WGS sequence"/>
</dbReference>
<proteinExistence type="predicted"/>
<feature type="repeat" description="TPR" evidence="1">
    <location>
        <begin position="712"/>
        <end position="745"/>
    </location>
</feature>